<keyword evidence="4" id="KW-0159">Chromosome partition</keyword>
<dbReference type="InterPro" id="IPR013762">
    <property type="entry name" value="Integrase-like_cat_sf"/>
</dbReference>
<dbReference type="InterPro" id="IPR050090">
    <property type="entry name" value="Tyrosine_recombinase_XerCD"/>
</dbReference>
<organism evidence="12 13">
    <name type="scientific">Ligilactobacillus agilis</name>
    <dbReference type="NCBI Taxonomy" id="1601"/>
    <lineage>
        <taxon>Bacteria</taxon>
        <taxon>Bacillati</taxon>
        <taxon>Bacillota</taxon>
        <taxon>Bacilli</taxon>
        <taxon>Lactobacillales</taxon>
        <taxon>Lactobacillaceae</taxon>
        <taxon>Ligilactobacillus</taxon>
    </lineage>
</organism>
<dbReference type="Pfam" id="PF00589">
    <property type="entry name" value="Phage_integrase"/>
    <property type="match status" value="1"/>
</dbReference>
<keyword evidence="3" id="KW-0132">Cell division</keyword>
<dbReference type="InterPro" id="IPR010998">
    <property type="entry name" value="Integrase_recombinase_N"/>
</dbReference>
<keyword evidence="7" id="KW-0233">DNA recombination</keyword>
<dbReference type="Proteomes" id="UP000234579">
    <property type="component" value="Unassembled WGS sequence"/>
</dbReference>
<evidence type="ECO:0000313" key="13">
    <source>
        <dbReference type="Proteomes" id="UP000234579"/>
    </source>
</evidence>
<protein>
    <submittedName>
        <fullName evidence="12">Tyrosine recombinase XerS</fullName>
    </submittedName>
</protein>
<dbReference type="RefSeq" id="WP_101811831.1">
    <property type="nucleotide sequence ID" value="NZ_PKGI01000028.1"/>
</dbReference>
<evidence type="ECO:0000256" key="7">
    <source>
        <dbReference type="ARBA" id="ARBA00023172"/>
    </source>
</evidence>
<keyword evidence="8" id="KW-0131">Cell cycle</keyword>
<accession>A0A2I2AAX9</accession>
<evidence type="ECO:0000256" key="6">
    <source>
        <dbReference type="ARBA" id="ARBA00023125"/>
    </source>
</evidence>
<dbReference type="GO" id="GO:0003677">
    <property type="term" value="F:DNA binding"/>
    <property type="evidence" value="ECO:0007669"/>
    <property type="project" value="UniProtKB-UniRule"/>
</dbReference>
<dbReference type="PANTHER" id="PTHR30349">
    <property type="entry name" value="PHAGE INTEGRASE-RELATED"/>
    <property type="match status" value="1"/>
</dbReference>
<keyword evidence="5" id="KW-0229">DNA integration</keyword>
<proteinExistence type="predicted"/>
<dbReference type="PROSITE" id="PS51898">
    <property type="entry name" value="TYR_RECOMBINASE"/>
    <property type="match status" value="1"/>
</dbReference>
<comment type="caution">
    <text evidence="12">The sequence shown here is derived from an EMBL/GenBank/DDBJ whole genome shotgun (WGS) entry which is preliminary data.</text>
</comment>
<comment type="subcellular location">
    <subcellularLocation>
        <location evidence="1">Cytoplasm</location>
    </subcellularLocation>
</comment>
<feature type="domain" description="Tyr recombinase" evidence="10">
    <location>
        <begin position="164"/>
        <end position="350"/>
    </location>
</feature>
<dbReference type="GO" id="GO:0006310">
    <property type="term" value="P:DNA recombination"/>
    <property type="evidence" value="ECO:0007669"/>
    <property type="project" value="UniProtKB-KW"/>
</dbReference>
<evidence type="ECO:0000256" key="5">
    <source>
        <dbReference type="ARBA" id="ARBA00022908"/>
    </source>
</evidence>
<feature type="domain" description="Core-binding (CB)" evidence="11">
    <location>
        <begin position="15"/>
        <end position="114"/>
    </location>
</feature>
<evidence type="ECO:0000256" key="9">
    <source>
        <dbReference type="PROSITE-ProRule" id="PRU01248"/>
    </source>
</evidence>
<dbReference type="AlphaFoldDB" id="A0A2I2AAX9"/>
<evidence type="ECO:0000313" key="12">
    <source>
        <dbReference type="EMBL" id="PLA76542.1"/>
    </source>
</evidence>
<evidence type="ECO:0000256" key="4">
    <source>
        <dbReference type="ARBA" id="ARBA00022829"/>
    </source>
</evidence>
<gene>
    <name evidence="12" type="ORF">CYR79_05815</name>
</gene>
<dbReference type="InterPro" id="IPR044068">
    <property type="entry name" value="CB"/>
</dbReference>
<evidence type="ECO:0000256" key="2">
    <source>
        <dbReference type="ARBA" id="ARBA00022490"/>
    </source>
</evidence>
<dbReference type="PANTHER" id="PTHR30349:SF77">
    <property type="entry name" value="TYROSINE RECOMBINASE XERC"/>
    <property type="match status" value="1"/>
</dbReference>
<dbReference type="Gene3D" id="1.10.150.130">
    <property type="match status" value="1"/>
</dbReference>
<reference evidence="13" key="1">
    <citation type="submission" date="2017-12" db="EMBL/GenBank/DDBJ databases">
        <authorList>
            <person name="Christensen H."/>
        </authorList>
    </citation>
    <scope>NUCLEOTIDE SEQUENCE [LARGE SCALE GENOMIC DNA]</scope>
    <source>
        <strain evidence="13">268A</strain>
    </source>
</reference>
<dbReference type="GO" id="GO:0015074">
    <property type="term" value="P:DNA integration"/>
    <property type="evidence" value="ECO:0007669"/>
    <property type="project" value="UniProtKB-KW"/>
</dbReference>
<keyword evidence="6 9" id="KW-0238">DNA-binding</keyword>
<name>A0A2I2AAX9_9LACO</name>
<dbReference type="GO" id="GO:0007059">
    <property type="term" value="P:chromosome segregation"/>
    <property type="evidence" value="ECO:0007669"/>
    <property type="project" value="UniProtKB-KW"/>
</dbReference>
<dbReference type="EMBL" id="PKGI01000028">
    <property type="protein sequence ID" value="PLA76542.1"/>
    <property type="molecule type" value="Genomic_DNA"/>
</dbReference>
<evidence type="ECO:0000256" key="3">
    <source>
        <dbReference type="ARBA" id="ARBA00022618"/>
    </source>
</evidence>
<dbReference type="SUPFAM" id="SSF56349">
    <property type="entry name" value="DNA breaking-rejoining enzymes"/>
    <property type="match status" value="1"/>
</dbReference>
<dbReference type="InterPro" id="IPR011010">
    <property type="entry name" value="DNA_brk_join_enz"/>
</dbReference>
<dbReference type="Gene3D" id="1.10.443.10">
    <property type="entry name" value="Intergrase catalytic core"/>
    <property type="match status" value="1"/>
</dbReference>
<evidence type="ECO:0000259" key="10">
    <source>
        <dbReference type="PROSITE" id="PS51898"/>
    </source>
</evidence>
<evidence type="ECO:0000256" key="8">
    <source>
        <dbReference type="ARBA" id="ARBA00023306"/>
    </source>
</evidence>
<evidence type="ECO:0000259" key="11">
    <source>
        <dbReference type="PROSITE" id="PS51900"/>
    </source>
</evidence>
<keyword evidence="2" id="KW-0963">Cytoplasm</keyword>
<dbReference type="GO" id="GO:0051301">
    <property type="term" value="P:cell division"/>
    <property type="evidence" value="ECO:0007669"/>
    <property type="project" value="UniProtKB-KW"/>
</dbReference>
<dbReference type="CDD" id="cd00397">
    <property type="entry name" value="DNA_BRE_C"/>
    <property type="match status" value="1"/>
</dbReference>
<sequence>MTPEQYNRLKNNLMTELPPYVRNFVYTSQKSNSTIYQYLSEIKRFFQWLISAGISDETDVKYISIPTLAKIRKSDILAFIDELASKPNRQGRTNSPVSINRSLNCLRTFFNYLAIDSASDTDNGQPLLMRSPMLGVASMNSHQTLSYRAKNLEDKMYLGNLKFEFLDFINKEYENTIADNKHKLTRFKQNKVRDLALIALMAGTGVRVSEAANANVQDLSITKASLTVVRKGGERDAVPIAPWTLPYLNDYVQNRETLYPNVGKEQALFVAGKSKVNRISTAAIENLVAKYSQAFGRPITPHKLRHTIASELYQISKDQVAVAQQLGQKGTSATALYTHVQDEVRRDMLQQISQSTPNKTQ</sequence>
<evidence type="ECO:0000256" key="1">
    <source>
        <dbReference type="ARBA" id="ARBA00004496"/>
    </source>
</evidence>
<dbReference type="InterPro" id="IPR002104">
    <property type="entry name" value="Integrase_catalytic"/>
</dbReference>
<dbReference type="NCBIfam" id="NF003462">
    <property type="entry name" value="PRK05084.1"/>
    <property type="match status" value="1"/>
</dbReference>
<dbReference type="PROSITE" id="PS51900">
    <property type="entry name" value="CB"/>
    <property type="match status" value="1"/>
</dbReference>
<dbReference type="GO" id="GO:0005737">
    <property type="term" value="C:cytoplasm"/>
    <property type="evidence" value="ECO:0007669"/>
    <property type="project" value="UniProtKB-SubCell"/>
</dbReference>